<organism evidence="6 7">
    <name type="scientific">Lactococcus formosensis</name>
    <dbReference type="NCBI Taxonomy" id="1281486"/>
    <lineage>
        <taxon>Bacteria</taxon>
        <taxon>Bacillati</taxon>
        <taxon>Bacillota</taxon>
        <taxon>Bacilli</taxon>
        <taxon>Lactobacillales</taxon>
        <taxon>Streptococcaceae</taxon>
        <taxon>Lactococcus</taxon>
    </lineage>
</organism>
<sequence length="396" mass="42438">MKKKLIATLMLSTVVLTAGAPLSSVKADSTEQKIAEQDSKIATVKGEAAQAQSQVDAVSTQVHTLKERQVSMKEEVEQLSKQQKAQSTQIQELNKNIQERGEALEAQARSAQTEGGATNYISTLLNSKSITDAIQKVTAMATVADANKSMLEQQEADQKAIQDKLKDNQEKYAKVTRLQQDLESQADELATQEAQLKVAQLSYEATITTEEGKKQELLYQKAEAERAAQAAEEAQRLAAEQSMVAQQEKAKEDEPTPLQPSTPDLGDDSEVTPPNPGPTPPPTPGPTPPPPPIVTQNPYPAGQCTAYVWERLGGNMPTYMGNAADWVVYANAGPAVGNIIVFPAGVQGADSYYGHVGVVEQVLGNGQVVISEGNFNGGWGSQRTVSTSGVYFVNPS</sequence>
<evidence type="ECO:0000256" key="1">
    <source>
        <dbReference type="ARBA" id="ARBA00022729"/>
    </source>
</evidence>
<feature type="chain" id="PRO_5040177175" evidence="4">
    <location>
        <begin position="21"/>
        <end position="396"/>
    </location>
</feature>
<feature type="coiled-coil region" evidence="2">
    <location>
        <begin position="48"/>
        <end position="114"/>
    </location>
</feature>
<protein>
    <submittedName>
        <fullName evidence="6">CHAP domain-containing protein</fullName>
    </submittedName>
</protein>
<keyword evidence="2" id="KW-0175">Coiled coil</keyword>
<dbReference type="Gene3D" id="6.10.250.3150">
    <property type="match status" value="1"/>
</dbReference>
<dbReference type="PROSITE" id="PS50911">
    <property type="entry name" value="CHAP"/>
    <property type="match status" value="1"/>
</dbReference>
<evidence type="ECO:0000256" key="2">
    <source>
        <dbReference type="SAM" id="Coils"/>
    </source>
</evidence>
<feature type="region of interest" description="Disordered" evidence="3">
    <location>
        <begin position="230"/>
        <end position="298"/>
    </location>
</feature>
<accession>A0A9Q9D783</accession>
<dbReference type="Pfam" id="PF24568">
    <property type="entry name" value="CC_PcsB"/>
    <property type="match status" value="1"/>
</dbReference>
<dbReference type="InterPro" id="IPR007921">
    <property type="entry name" value="CHAP_dom"/>
</dbReference>
<evidence type="ECO:0000313" key="7">
    <source>
        <dbReference type="Proteomes" id="UP001056730"/>
    </source>
</evidence>
<dbReference type="InterPro" id="IPR038765">
    <property type="entry name" value="Papain-like_cys_pep_sf"/>
</dbReference>
<dbReference type="EMBL" id="CP086395">
    <property type="protein sequence ID" value="USJ21008.1"/>
    <property type="molecule type" value="Genomic_DNA"/>
</dbReference>
<keyword evidence="1 4" id="KW-0732">Signal</keyword>
<feature type="compositionally biased region" description="Pro residues" evidence="3">
    <location>
        <begin position="273"/>
        <end position="293"/>
    </location>
</feature>
<feature type="domain" description="Peptidase C51" evidence="5">
    <location>
        <begin position="279"/>
        <end position="394"/>
    </location>
</feature>
<proteinExistence type="predicted"/>
<gene>
    <name evidence="6" type="ORF">LMK00_03135</name>
</gene>
<dbReference type="SUPFAM" id="SSF54001">
    <property type="entry name" value="Cysteine proteinases"/>
    <property type="match status" value="1"/>
</dbReference>
<evidence type="ECO:0000256" key="3">
    <source>
        <dbReference type="SAM" id="MobiDB-lite"/>
    </source>
</evidence>
<dbReference type="Proteomes" id="UP001056730">
    <property type="component" value="Chromosome"/>
</dbReference>
<feature type="signal peptide" evidence="4">
    <location>
        <begin position="1"/>
        <end position="20"/>
    </location>
</feature>
<dbReference type="Pfam" id="PF05257">
    <property type="entry name" value="CHAP"/>
    <property type="match status" value="1"/>
</dbReference>
<dbReference type="InterPro" id="IPR057309">
    <property type="entry name" value="PcsB_CC"/>
</dbReference>
<name>A0A9Q9D783_9LACT</name>
<evidence type="ECO:0000256" key="4">
    <source>
        <dbReference type="SAM" id="SignalP"/>
    </source>
</evidence>
<dbReference type="AlphaFoldDB" id="A0A9Q9D783"/>
<evidence type="ECO:0000259" key="5">
    <source>
        <dbReference type="PROSITE" id="PS50911"/>
    </source>
</evidence>
<feature type="compositionally biased region" description="Low complexity" evidence="3">
    <location>
        <begin position="230"/>
        <end position="241"/>
    </location>
</feature>
<evidence type="ECO:0000313" key="6">
    <source>
        <dbReference type="EMBL" id="USJ21008.1"/>
    </source>
</evidence>
<dbReference type="Gene3D" id="3.90.1720.10">
    <property type="entry name" value="endopeptidase domain like (from Nostoc punctiforme)"/>
    <property type="match status" value="1"/>
</dbReference>
<dbReference type="RefSeq" id="WP_252175691.1">
    <property type="nucleotide sequence ID" value="NZ_CP086395.1"/>
</dbReference>
<dbReference type="KEGG" id="lfo:LMK00_03135"/>
<reference evidence="6" key="1">
    <citation type="journal article" date="2022" name="Front. Microbiol.">
        <title>Feed Insects as a Reservoir of Granadaene-Producing Lactococci.</title>
        <authorList>
            <person name="Neuzil-Bunesova V."/>
            <person name="Ramirez Garcia A."/>
            <person name="Modrackova N."/>
            <person name="Makovska M."/>
            <person name="Sabolova M."/>
            <person name="Sproer C."/>
            <person name="Bunk B."/>
            <person name="Blom J."/>
            <person name="Schwab C."/>
        </authorList>
    </citation>
    <scope>NUCLEOTIDE SEQUENCE</scope>
    <source>
        <strain evidence="6">I4/6O</strain>
    </source>
</reference>